<keyword evidence="4" id="KW-1185">Reference proteome</keyword>
<keyword evidence="2" id="KW-0812">Transmembrane</keyword>
<dbReference type="EMBL" id="MU826835">
    <property type="protein sequence ID" value="KAJ7372672.1"/>
    <property type="molecule type" value="Genomic_DNA"/>
</dbReference>
<dbReference type="Proteomes" id="UP001163046">
    <property type="component" value="Unassembled WGS sequence"/>
</dbReference>
<protein>
    <submittedName>
        <fullName evidence="3">Uncharacterized protein</fullName>
    </submittedName>
</protein>
<evidence type="ECO:0000256" key="2">
    <source>
        <dbReference type="SAM" id="Phobius"/>
    </source>
</evidence>
<reference evidence="3" key="1">
    <citation type="submission" date="2023-01" db="EMBL/GenBank/DDBJ databases">
        <title>Genome assembly of the deep-sea coral Lophelia pertusa.</title>
        <authorList>
            <person name="Herrera S."/>
            <person name="Cordes E."/>
        </authorList>
    </citation>
    <scope>NUCLEOTIDE SEQUENCE</scope>
    <source>
        <strain evidence="3">USNM1676648</strain>
        <tissue evidence="3">Polyp</tissue>
    </source>
</reference>
<name>A0A9X0CQU7_9CNID</name>
<organism evidence="3 4">
    <name type="scientific">Desmophyllum pertusum</name>
    <dbReference type="NCBI Taxonomy" id="174260"/>
    <lineage>
        <taxon>Eukaryota</taxon>
        <taxon>Metazoa</taxon>
        <taxon>Cnidaria</taxon>
        <taxon>Anthozoa</taxon>
        <taxon>Hexacorallia</taxon>
        <taxon>Scleractinia</taxon>
        <taxon>Caryophylliina</taxon>
        <taxon>Caryophylliidae</taxon>
        <taxon>Desmophyllum</taxon>
    </lineage>
</organism>
<evidence type="ECO:0000256" key="1">
    <source>
        <dbReference type="SAM" id="MobiDB-lite"/>
    </source>
</evidence>
<feature type="region of interest" description="Disordered" evidence="1">
    <location>
        <begin position="34"/>
        <end position="148"/>
    </location>
</feature>
<accession>A0A9X0CQU7</accession>
<evidence type="ECO:0000313" key="3">
    <source>
        <dbReference type="EMBL" id="KAJ7372672.1"/>
    </source>
</evidence>
<feature type="compositionally biased region" description="Acidic residues" evidence="1">
    <location>
        <begin position="34"/>
        <end position="56"/>
    </location>
</feature>
<evidence type="ECO:0000313" key="4">
    <source>
        <dbReference type="Proteomes" id="UP001163046"/>
    </source>
</evidence>
<dbReference type="AlphaFoldDB" id="A0A9X0CQU7"/>
<feature type="transmembrane region" description="Helical" evidence="2">
    <location>
        <begin position="6"/>
        <end position="25"/>
    </location>
</feature>
<proteinExistence type="predicted"/>
<gene>
    <name evidence="3" type="ORF">OS493_017945</name>
</gene>
<feature type="compositionally biased region" description="Basic and acidic residues" evidence="1">
    <location>
        <begin position="98"/>
        <end position="140"/>
    </location>
</feature>
<sequence>MIVSLFRVLITLIYIFLTVSSSFLLQLDFDDADEDEADEFQEEEEEETLEDGETDVEINVTDRMESADEPSEEQGMQLVDIENGNDVKPEAEAEPMETDQKDETKIDVELKVDQGTDEKNDNIEETTHAEVVEKSEEKGTTEVSLSLM</sequence>
<comment type="caution">
    <text evidence="3">The sequence shown here is derived from an EMBL/GenBank/DDBJ whole genome shotgun (WGS) entry which is preliminary data.</text>
</comment>
<keyword evidence="2" id="KW-0472">Membrane</keyword>
<keyword evidence="2" id="KW-1133">Transmembrane helix</keyword>